<gene>
    <name evidence="1" type="ORF">EP073_10770</name>
</gene>
<accession>A0A3R6AZ41</accession>
<proteinExistence type="predicted"/>
<name>A0A3R6AZ41_9BACT</name>
<keyword evidence="2" id="KW-1185">Reference proteome</keyword>
<evidence type="ECO:0000313" key="2">
    <source>
        <dbReference type="Proteomes" id="UP000287502"/>
    </source>
</evidence>
<evidence type="ECO:0000313" key="1">
    <source>
        <dbReference type="EMBL" id="QAR33865.1"/>
    </source>
</evidence>
<dbReference type="RefSeq" id="WP_128467150.1">
    <property type="nucleotide sequence ID" value="NZ_CP035108.1"/>
</dbReference>
<sequence length="83" mass="9590">MGSRHPYTSPEYLKNMCDTVSLYAVAQEGDPSVGMEMAEMLMEKGFESGLYYNNLYRAIAYGLQGHETENSRYWKSVYETELR</sequence>
<dbReference type="Proteomes" id="UP000287502">
    <property type="component" value="Chromosome"/>
</dbReference>
<reference evidence="1 2" key="1">
    <citation type="submission" date="2019-01" db="EMBL/GenBank/DDBJ databases">
        <title>Geovibrio thiophilus DSM 11263, complete genome.</title>
        <authorList>
            <person name="Spring S."/>
            <person name="Bunk B."/>
            <person name="Sproer C."/>
        </authorList>
    </citation>
    <scope>NUCLEOTIDE SEQUENCE [LARGE SCALE GENOMIC DNA]</scope>
    <source>
        <strain evidence="1 2">DSM 11263</strain>
    </source>
</reference>
<dbReference type="KEGG" id="gtl:EP073_10770"/>
<protein>
    <submittedName>
        <fullName evidence="1">Uncharacterized protein</fullName>
    </submittedName>
</protein>
<dbReference type="EMBL" id="CP035108">
    <property type="protein sequence ID" value="QAR33865.1"/>
    <property type="molecule type" value="Genomic_DNA"/>
</dbReference>
<dbReference type="AlphaFoldDB" id="A0A3R6AZ41"/>
<organism evidence="1 2">
    <name type="scientific">Geovibrio thiophilus</name>
    <dbReference type="NCBI Taxonomy" id="139438"/>
    <lineage>
        <taxon>Bacteria</taxon>
        <taxon>Pseudomonadati</taxon>
        <taxon>Deferribacterota</taxon>
        <taxon>Deferribacteres</taxon>
        <taxon>Deferribacterales</taxon>
        <taxon>Geovibrionaceae</taxon>
        <taxon>Geovibrio</taxon>
    </lineage>
</organism>